<dbReference type="Pfam" id="PF03006">
    <property type="entry name" value="HlyIII"/>
    <property type="match status" value="1"/>
</dbReference>
<feature type="transmembrane region" description="Helical" evidence="7">
    <location>
        <begin position="120"/>
        <end position="137"/>
    </location>
</feature>
<dbReference type="Proteomes" id="UP000515908">
    <property type="component" value="Chromosome 01"/>
</dbReference>
<evidence type="ECO:0000256" key="5">
    <source>
        <dbReference type="ARBA" id="ARBA00023136"/>
    </source>
</evidence>
<protein>
    <submittedName>
        <fullName evidence="8">Haemolysin-III related, putative</fullName>
    </submittedName>
</protein>
<keyword evidence="9" id="KW-1185">Reference proteome</keyword>
<feature type="transmembrane region" description="Helical" evidence="7">
    <location>
        <begin position="28"/>
        <end position="48"/>
    </location>
</feature>
<dbReference type="AlphaFoldDB" id="A0A7G2C1R3"/>
<reference evidence="8 9" key="1">
    <citation type="submission" date="2020-08" db="EMBL/GenBank/DDBJ databases">
        <authorList>
            <person name="Newling K."/>
            <person name="Davey J."/>
            <person name="Forrester S."/>
        </authorList>
    </citation>
    <scope>NUCLEOTIDE SEQUENCE [LARGE SCALE GENOMIC DNA]</scope>
    <source>
        <strain evidence="9">Crithidia deanei Carvalho (ATCC PRA-265)</strain>
    </source>
</reference>
<dbReference type="GO" id="GO:0038023">
    <property type="term" value="F:signaling receptor activity"/>
    <property type="evidence" value="ECO:0007669"/>
    <property type="project" value="TreeGrafter"/>
</dbReference>
<dbReference type="InterPro" id="IPR004254">
    <property type="entry name" value="AdipoR/HlyIII-related"/>
</dbReference>
<comment type="subcellular location">
    <subcellularLocation>
        <location evidence="1">Membrane</location>
        <topology evidence="1">Multi-pass membrane protein</topology>
    </subcellularLocation>
</comment>
<dbReference type="EMBL" id="LR877145">
    <property type="protein sequence ID" value="CAD2213151.1"/>
    <property type="molecule type" value="Genomic_DNA"/>
</dbReference>
<feature type="binding site" evidence="6">
    <location>
        <position position="155"/>
    </location>
    <ligand>
        <name>Zn(2+)</name>
        <dbReference type="ChEBI" id="CHEBI:29105"/>
    </ligand>
</feature>
<evidence type="ECO:0000313" key="9">
    <source>
        <dbReference type="Proteomes" id="UP000515908"/>
    </source>
</evidence>
<feature type="transmembrane region" description="Helical" evidence="7">
    <location>
        <begin position="83"/>
        <end position="108"/>
    </location>
</feature>
<keyword evidence="4 7" id="KW-1133">Transmembrane helix</keyword>
<keyword evidence="6" id="KW-0479">Metal-binding</keyword>
<evidence type="ECO:0000313" key="8">
    <source>
        <dbReference type="EMBL" id="CAD2213151.1"/>
    </source>
</evidence>
<evidence type="ECO:0000256" key="2">
    <source>
        <dbReference type="ARBA" id="ARBA00007018"/>
    </source>
</evidence>
<feature type="binding site" evidence="6">
    <location>
        <position position="159"/>
    </location>
    <ligand>
        <name>Zn(2+)</name>
        <dbReference type="ChEBI" id="CHEBI:29105"/>
    </ligand>
</feature>
<dbReference type="OrthoDB" id="5585746at2759"/>
<keyword evidence="5 7" id="KW-0472">Membrane</keyword>
<evidence type="ECO:0000256" key="6">
    <source>
        <dbReference type="PIRSR" id="PIRSR604254-1"/>
    </source>
</evidence>
<evidence type="ECO:0000256" key="4">
    <source>
        <dbReference type="ARBA" id="ARBA00022989"/>
    </source>
</evidence>
<feature type="binding site" evidence="6">
    <location>
        <position position="9"/>
    </location>
    <ligand>
        <name>Zn(2+)</name>
        <dbReference type="ChEBI" id="CHEBI:29105"/>
    </ligand>
</feature>
<dbReference type="PANTHER" id="PTHR20855">
    <property type="entry name" value="ADIPOR/PROGESTIN RECEPTOR-RELATED"/>
    <property type="match status" value="1"/>
</dbReference>
<feature type="transmembrane region" description="Helical" evidence="7">
    <location>
        <begin position="157"/>
        <end position="177"/>
    </location>
</feature>
<evidence type="ECO:0000256" key="3">
    <source>
        <dbReference type="ARBA" id="ARBA00022692"/>
    </source>
</evidence>
<dbReference type="GO" id="GO:0016020">
    <property type="term" value="C:membrane"/>
    <property type="evidence" value="ECO:0007669"/>
    <property type="project" value="UniProtKB-SubCell"/>
</dbReference>
<dbReference type="VEuPathDB" id="TriTrypDB:ADEAN_000058700"/>
<keyword evidence="3 7" id="KW-0812">Transmembrane</keyword>
<feature type="transmembrane region" description="Helical" evidence="7">
    <location>
        <begin position="55"/>
        <end position="77"/>
    </location>
</feature>
<proteinExistence type="inferred from homology"/>
<comment type="similarity">
    <text evidence="2">Belongs to the ADIPOR family.</text>
</comment>
<sequence length="191" mass="21615">MLGGSSVYHTLAAHHCERVHNFALSLDYFGITCMIIGSFYPPVFYMFSCMKLVRFLYLSAVTVLGAIGLIGPFFSFFNDPKFFWMRISLHVALTSIGVLPAVHIMFGFPANRNTQPLYQGLLLMLLIYFVGMVIYIFKVPERWFPGRFDLVLGSHQLWHFFVLAAAVTHYFTCIGAFQLWRVTGDAGGDCA</sequence>
<evidence type="ECO:0000256" key="7">
    <source>
        <dbReference type="SAM" id="Phobius"/>
    </source>
</evidence>
<evidence type="ECO:0000256" key="1">
    <source>
        <dbReference type="ARBA" id="ARBA00004141"/>
    </source>
</evidence>
<dbReference type="PANTHER" id="PTHR20855:SF52">
    <property type="entry name" value="ADIPONECTIN RECEPTOR PROTEIN"/>
    <property type="match status" value="1"/>
</dbReference>
<gene>
    <name evidence="8" type="ORF">ADEAN_000058700</name>
</gene>
<name>A0A7G2C1R3_9TRYP</name>
<accession>A0A7G2C1R3</accession>
<keyword evidence="6" id="KW-0862">Zinc</keyword>
<organism evidence="8 9">
    <name type="scientific">Angomonas deanei</name>
    <dbReference type="NCBI Taxonomy" id="59799"/>
    <lineage>
        <taxon>Eukaryota</taxon>
        <taxon>Discoba</taxon>
        <taxon>Euglenozoa</taxon>
        <taxon>Kinetoplastea</taxon>
        <taxon>Metakinetoplastina</taxon>
        <taxon>Trypanosomatida</taxon>
        <taxon>Trypanosomatidae</taxon>
        <taxon>Strigomonadinae</taxon>
        <taxon>Angomonas</taxon>
    </lineage>
</organism>
<dbReference type="GO" id="GO:0046872">
    <property type="term" value="F:metal ion binding"/>
    <property type="evidence" value="ECO:0007669"/>
    <property type="project" value="UniProtKB-KW"/>
</dbReference>